<feature type="chain" id="PRO_5004478380" description="SLH domain-containing protein" evidence="2">
    <location>
        <begin position="25"/>
        <end position="1384"/>
    </location>
</feature>
<sequence length="1384" mass="150223">MKNLKKVLAMVLAFACTFSMFAGAKVFEDVPAGSDYSEAVTMLSDLGIIQGKDDGKYHPEDTITRAEACAMIARLMTGDPNVSQYVGAQSFTDVAKGSWKDSAIGYCYINGIVIGVGNNKFEPDRAITDAEFVTMVVRAMGYETADMKQNYPFSYMSNAQAIGLLDGTNMVASTDALRGEDAQVIYNALFTDYARGAKLVNTTHGTSVESYPTLAESVWGLTRAAAGTWKDNSDGDKTATLEYCKAHTWVVLGADPTAEGKIIAYPISDNDGDIYVTDKDRVAYSFKYDGDVSAVAGYQVELWGEGSHGEPEWDNKADTYVWSEDWTIKAIKTVKGQTKYDYNASMADSKSDNGEIVLGEETLDLDAVAENQKFAQQYAVDQYVANEYNGYKMDSAKNVEKALNVRDGAQYKLMDWDSDGDIDWVVVSSANYYKVENVNSKRATVVSMVDKDDFEYQTKSTSEVWELDGLTDTDDSKIKYDYKAEDLKEGDIVEVTYTVAYDKSEKAQVVTATVSKVEAETKSLDKVSTKDGLTLTFDDEEIKVAENNAVGDTIVPANPRIYREFNGEELGTEFALYMNRNGFIVYSDYATETSNYAMVLDTADGNDRAGNRELAKVDLLLADNSVAKDVELTSGARIQDNNGDDNDKAYSSRKFDETLVVGNVYKYWMNEDGQITRMQAMFNDETQDDAELKGADTDRKYNDSYSYNADTDRMQDSANQYVASLEEADVIFAVATDGNYIKGETTDDDGLYVKSGDVMAVKYDQIPDIGETKETTPEKLDAETGWLDNDDATFVVSANGNKAGMAALIGVNNFSKFDAAATKIGLVTDVAYVNSSDGKYVEVEVATNGKVGTIESKKKVDFDDIVEVLGNTEGDDAVKSESTKVKNGVFHTTAGAAIDLDKYLEDNAAYAEITTDADGNVTKISFLDTADGKVETNELKGDYYTVERRVVTENKSKSFDYVNTTARYAAEKKLHSVDRMPVVNAGIADEAAYYTIDARPTRADEDYADLALLTASAGFDGTPKIEVATKDDMNTASIDNRYTSDTYYVADIAFNGDGKIAAMFNFTDYMAETDAEAGVVEAKGVTYNIKDEVADYTFNWEEIGANVVDAKIVDNGTGATLKETGANLEKEIVQNYVTVRVPDTAKSGTATLVLTDDNGKEWKVDITLEYAAAKTMKVTELDPKRTALTQAGGVGAATITDASGNAIVDNTDDMTITVTGVPNGGDVSDVRVALTNADKKTINFGTSETTLAGEYTVEVAVKGYKTASFKVNVEKADASAATLTNGTAGNVGMELAATGLTGDALKASGLKPENFTVTYVQEDDLTQTEHKAVVKSVSVDDANQKLNIMLETPMAKGHDYAVKVVVAGTDNLEGFIVTGTVKVS</sequence>
<proteinExistence type="predicted"/>
<name>R8VSL1_9FIRM</name>
<gene>
    <name evidence="4" type="ORF">HMPREF1526_02735</name>
</gene>
<dbReference type="eggNOG" id="COG0791">
    <property type="taxonomic scope" value="Bacteria"/>
</dbReference>
<dbReference type="RefSeq" id="WP_016148828.1">
    <property type="nucleotide sequence ID" value="NZ_KB976105.1"/>
</dbReference>
<accession>R8VSL1</accession>
<dbReference type="PATRIC" id="fig|1203606.4.peg.2685"/>
<dbReference type="PROSITE" id="PS51272">
    <property type="entry name" value="SLH"/>
    <property type="match status" value="2"/>
</dbReference>
<evidence type="ECO:0000313" key="4">
    <source>
        <dbReference type="EMBL" id="EOQ35765.1"/>
    </source>
</evidence>
<evidence type="ECO:0000256" key="2">
    <source>
        <dbReference type="SAM" id="SignalP"/>
    </source>
</evidence>
<dbReference type="InterPro" id="IPR001119">
    <property type="entry name" value="SLH_dom"/>
</dbReference>
<dbReference type="Proteomes" id="UP000013981">
    <property type="component" value="Unassembled WGS sequence"/>
</dbReference>
<organism evidence="4 5">
    <name type="scientific">Butyricicoccus pullicaecorum 1.2</name>
    <dbReference type="NCBI Taxonomy" id="1203606"/>
    <lineage>
        <taxon>Bacteria</taxon>
        <taxon>Bacillati</taxon>
        <taxon>Bacillota</taxon>
        <taxon>Clostridia</taxon>
        <taxon>Eubacteriales</taxon>
        <taxon>Butyricicoccaceae</taxon>
        <taxon>Butyricicoccus</taxon>
    </lineage>
</organism>
<dbReference type="Pfam" id="PF00395">
    <property type="entry name" value="SLH"/>
    <property type="match status" value="2"/>
</dbReference>
<feature type="domain" description="SLH" evidence="3">
    <location>
        <begin position="87"/>
        <end position="150"/>
    </location>
</feature>
<dbReference type="HOGENOM" id="CLU_255367_0_0_9"/>
<reference evidence="4 5" key="1">
    <citation type="submission" date="2013-01" db="EMBL/GenBank/DDBJ databases">
        <title>The Genome Sequence of Butyricicoccus pullicaecorum 1.2.</title>
        <authorList>
            <consortium name="The Broad Institute Genome Sequencing Platform"/>
            <person name="Earl A."/>
            <person name="Ward D."/>
            <person name="Feldgarden M."/>
            <person name="Gevers D."/>
            <person name="Van Immerseel F."/>
            <person name="Eeckhaut V."/>
            <person name="Walker B."/>
            <person name="Young S.K."/>
            <person name="Zeng Q."/>
            <person name="Gargeya S."/>
            <person name="Fitzgerald M."/>
            <person name="Haas B."/>
            <person name="Abouelleil A."/>
            <person name="Alvarado L."/>
            <person name="Arachchi H.M."/>
            <person name="Berlin A.M."/>
            <person name="Chapman S.B."/>
            <person name="Dewar J."/>
            <person name="Goldberg J."/>
            <person name="Griggs A."/>
            <person name="Gujja S."/>
            <person name="Hansen M."/>
            <person name="Howarth C."/>
            <person name="Imamovic A."/>
            <person name="Larimer J."/>
            <person name="McCowan C."/>
            <person name="Murphy C."/>
            <person name="Neiman D."/>
            <person name="Pearson M."/>
            <person name="Priest M."/>
            <person name="Roberts A."/>
            <person name="Saif S."/>
            <person name="Shea T."/>
            <person name="Sisk P."/>
            <person name="Sykes S."/>
            <person name="Wortman J."/>
            <person name="Nusbaum C."/>
            <person name="Birren B."/>
        </authorList>
    </citation>
    <scope>NUCLEOTIDE SEQUENCE [LARGE SCALE GENOMIC DNA]</scope>
    <source>
        <strain evidence="4 5">1.2</strain>
    </source>
</reference>
<keyword evidence="5" id="KW-1185">Reference proteome</keyword>
<evidence type="ECO:0000256" key="1">
    <source>
        <dbReference type="ARBA" id="ARBA00022737"/>
    </source>
</evidence>
<dbReference type="EMBL" id="AQOB01000013">
    <property type="protein sequence ID" value="EOQ35765.1"/>
    <property type="molecule type" value="Genomic_DNA"/>
</dbReference>
<dbReference type="OrthoDB" id="2065578at2"/>
<protein>
    <recommendedName>
        <fullName evidence="3">SLH domain-containing protein</fullName>
    </recommendedName>
</protein>
<evidence type="ECO:0000259" key="3">
    <source>
        <dbReference type="PROSITE" id="PS51272"/>
    </source>
</evidence>
<keyword evidence="1" id="KW-0677">Repeat</keyword>
<feature type="domain" description="SLH" evidence="3">
    <location>
        <begin position="23"/>
        <end position="86"/>
    </location>
</feature>
<evidence type="ECO:0000313" key="5">
    <source>
        <dbReference type="Proteomes" id="UP000013981"/>
    </source>
</evidence>
<comment type="caution">
    <text evidence="4">The sequence shown here is derived from an EMBL/GenBank/DDBJ whole genome shotgun (WGS) entry which is preliminary data.</text>
</comment>
<feature type="signal peptide" evidence="2">
    <location>
        <begin position="1"/>
        <end position="24"/>
    </location>
</feature>
<keyword evidence="2" id="KW-0732">Signal</keyword>